<dbReference type="EC" id="3.5.1.2" evidence="10"/>
<keyword evidence="3 10" id="KW-0028">Amino-acid biosynthesis</keyword>
<dbReference type="InterPro" id="IPR029062">
    <property type="entry name" value="Class_I_gatase-like"/>
</dbReference>
<comment type="function">
    <text evidence="10">IGPS catalyzes the conversion of PRFAR and glutamine to IGP, AICAR and glutamate. The HisH subunit catalyzes the hydrolysis of glutamine to glutamate and ammonia as part of the synthesis of IGP and AICAR. The resulting ammonia molecule is channeled to the active site of HisF.</text>
</comment>
<feature type="active site" evidence="10 11">
    <location>
        <position position="184"/>
    </location>
</feature>
<feature type="domain" description="Glutamine amidotransferase" evidence="12">
    <location>
        <begin position="5"/>
        <end position="199"/>
    </location>
</feature>
<evidence type="ECO:0000256" key="7">
    <source>
        <dbReference type="ARBA" id="ARBA00023239"/>
    </source>
</evidence>
<dbReference type="InterPro" id="IPR017926">
    <property type="entry name" value="GATASE"/>
</dbReference>
<organism evidence="13 14">
    <name type="scientific">Rhodocytophaga rosea</name>
    <dbReference type="NCBI Taxonomy" id="2704465"/>
    <lineage>
        <taxon>Bacteria</taxon>
        <taxon>Pseudomonadati</taxon>
        <taxon>Bacteroidota</taxon>
        <taxon>Cytophagia</taxon>
        <taxon>Cytophagales</taxon>
        <taxon>Rhodocytophagaceae</taxon>
        <taxon>Rhodocytophaga</taxon>
    </lineage>
</organism>
<evidence type="ECO:0000256" key="5">
    <source>
        <dbReference type="ARBA" id="ARBA00022962"/>
    </source>
</evidence>
<dbReference type="NCBIfam" id="TIGR01855">
    <property type="entry name" value="IMP_synth_hisH"/>
    <property type="match status" value="1"/>
</dbReference>
<keyword evidence="4 10" id="KW-0378">Hydrolase</keyword>
<dbReference type="InterPro" id="IPR010139">
    <property type="entry name" value="Imidazole-glycPsynth_HisH"/>
</dbReference>
<keyword evidence="7 10" id="KW-0456">Lyase</keyword>
<proteinExistence type="inferred from homology"/>
<protein>
    <recommendedName>
        <fullName evidence="10">Imidazole glycerol phosphate synthase subunit HisH</fullName>
        <ecNumber evidence="10">4.3.2.10</ecNumber>
    </recommendedName>
    <alternativeName>
        <fullName evidence="10">IGP synthase glutaminase subunit</fullName>
        <ecNumber evidence="10">3.5.1.2</ecNumber>
    </alternativeName>
    <alternativeName>
        <fullName evidence="10">IGP synthase subunit HisH</fullName>
    </alternativeName>
    <alternativeName>
        <fullName evidence="10">ImGP synthase subunit HisH</fullName>
        <shortName evidence="10">IGPS subunit HisH</shortName>
    </alternativeName>
</protein>
<dbReference type="PANTHER" id="PTHR42701:SF1">
    <property type="entry name" value="IMIDAZOLE GLYCEROL PHOSPHATE SYNTHASE SUBUNIT HISH"/>
    <property type="match status" value="1"/>
</dbReference>
<evidence type="ECO:0000256" key="1">
    <source>
        <dbReference type="ARBA" id="ARBA00005091"/>
    </source>
</evidence>
<keyword evidence="10" id="KW-0963">Cytoplasm</keyword>
<evidence type="ECO:0000256" key="3">
    <source>
        <dbReference type="ARBA" id="ARBA00022605"/>
    </source>
</evidence>
<evidence type="ECO:0000259" key="12">
    <source>
        <dbReference type="Pfam" id="PF00117"/>
    </source>
</evidence>
<evidence type="ECO:0000256" key="8">
    <source>
        <dbReference type="ARBA" id="ARBA00047838"/>
    </source>
</evidence>
<evidence type="ECO:0000256" key="9">
    <source>
        <dbReference type="ARBA" id="ARBA00049534"/>
    </source>
</evidence>
<evidence type="ECO:0000313" key="14">
    <source>
        <dbReference type="Proteomes" id="UP000480178"/>
    </source>
</evidence>
<accession>A0A6C0GLC6</accession>
<reference evidence="13 14" key="1">
    <citation type="submission" date="2020-01" db="EMBL/GenBank/DDBJ databases">
        <authorList>
            <person name="Kim M.K."/>
        </authorList>
    </citation>
    <scope>NUCLEOTIDE SEQUENCE [LARGE SCALE GENOMIC DNA]</scope>
    <source>
        <strain evidence="13 14">172606-1</strain>
    </source>
</reference>
<sequence length="212" mass="23659">MSVAIIDYKMGNVASVQKALSYLKMPSVITSDFDQIRQADFIVLPGVGSFEKGMQNLHEAGLTTLLTEEVIQNKKPFIGMCLGMQLIATTGYEPAKTPGLGWIDGEVVRIVAPGKRIPHMGWNNIHIKDDTYFKDIPGSDFYFIHSYHFEVRDESAVSSIVEYGIPITATVQKDNIFAAQFHPEKSQKAGLAVLKNFFHIHAQNKSYTHINI</sequence>
<evidence type="ECO:0000313" key="13">
    <source>
        <dbReference type="EMBL" id="QHT68818.1"/>
    </source>
</evidence>
<dbReference type="Proteomes" id="UP000480178">
    <property type="component" value="Chromosome"/>
</dbReference>
<comment type="catalytic activity">
    <reaction evidence="9 10">
        <text>L-glutamine + H2O = L-glutamate + NH4(+)</text>
        <dbReference type="Rhea" id="RHEA:15889"/>
        <dbReference type="ChEBI" id="CHEBI:15377"/>
        <dbReference type="ChEBI" id="CHEBI:28938"/>
        <dbReference type="ChEBI" id="CHEBI:29985"/>
        <dbReference type="ChEBI" id="CHEBI:58359"/>
        <dbReference type="EC" id="3.5.1.2"/>
    </reaction>
</comment>
<dbReference type="HAMAP" id="MF_00278">
    <property type="entry name" value="HisH"/>
    <property type="match status" value="1"/>
</dbReference>
<dbReference type="GO" id="GO:0004359">
    <property type="term" value="F:glutaminase activity"/>
    <property type="evidence" value="ECO:0007669"/>
    <property type="project" value="UniProtKB-EC"/>
</dbReference>
<keyword evidence="6 10" id="KW-0368">Histidine biosynthesis</keyword>
<comment type="pathway">
    <text evidence="1 10">Amino-acid biosynthesis; L-histidine biosynthesis; L-histidine from 5-phospho-alpha-D-ribose 1-diphosphate: step 5/9.</text>
</comment>
<evidence type="ECO:0000256" key="4">
    <source>
        <dbReference type="ARBA" id="ARBA00022801"/>
    </source>
</evidence>
<dbReference type="PANTHER" id="PTHR42701">
    <property type="entry name" value="IMIDAZOLE GLYCEROL PHOSPHATE SYNTHASE SUBUNIT HISH"/>
    <property type="match status" value="1"/>
</dbReference>
<comment type="subunit">
    <text evidence="2 10">Heterodimer of HisH and HisF.</text>
</comment>
<evidence type="ECO:0000256" key="10">
    <source>
        <dbReference type="HAMAP-Rule" id="MF_00278"/>
    </source>
</evidence>
<gene>
    <name evidence="10 13" type="primary">hisH</name>
    <name evidence="13" type="ORF">GXP67_20280</name>
</gene>
<dbReference type="GO" id="GO:0005737">
    <property type="term" value="C:cytoplasm"/>
    <property type="evidence" value="ECO:0007669"/>
    <property type="project" value="UniProtKB-SubCell"/>
</dbReference>
<dbReference type="CDD" id="cd01748">
    <property type="entry name" value="GATase1_IGP_Synthase"/>
    <property type="match status" value="1"/>
</dbReference>
<name>A0A6C0GLC6_9BACT</name>
<feature type="active site" description="Nucleophile" evidence="10 11">
    <location>
        <position position="81"/>
    </location>
</feature>
<dbReference type="GO" id="GO:0000105">
    <property type="term" value="P:L-histidine biosynthetic process"/>
    <property type="evidence" value="ECO:0007669"/>
    <property type="project" value="UniProtKB-UniRule"/>
</dbReference>
<dbReference type="GO" id="GO:0000107">
    <property type="term" value="F:imidazoleglycerol-phosphate synthase activity"/>
    <property type="evidence" value="ECO:0007669"/>
    <property type="project" value="UniProtKB-UniRule"/>
</dbReference>
<dbReference type="GO" id="GO:0016829">
    <property type="term" value="F:lyase activity"/>
    <property type="evidence" value="ECO:0007669"/>
    <property type="project" value="UniProtKB-KW"/>
</dbReference>
<dbReference type="PROSITE" id="PS51273">
    <property type="entry name" value="GATASE_TYPE_1"/>
    <property type="match status" value="1"/>
</dbReference>
<dbReference type="RefSeq" id="WP_162444821.1">
    <property type="nucleotide sequence ID" value="NZ_CP048222.1"/>
</dbReference>
<evidence type="ECO:0000256" key="11">
    <source>
        <dbReference type="PIRSR" id="PIRSR000495-1"/>
    </source>
</evidence>
<comment type="catalytic activity">
    <reaction evidence="8 10">
        <text>5-[(5-phospho-1-deoxy-D-ribulos-1-ylimino)methylamino]-1-(5-phospho-beta-D-ribosyl)imidazole-4-carboxamide + L-glutamine = D-erythro-1-(imidazol-4-yl)glycerol 3-phosphate + 5-amino-1-(5-phospho-beta-D-ribosyl)imidazole-4-carboxamide + L-glutamate + H(+)</text>
        <dbReference type="Rhea" id="RHEA:24793"/>
        <dbReference type="ChEBI" id="CHEBI:15378"/>
        <dbReference type="ChEBI" id="CHEBI:29985"/>
        <dbReference type="ChEBI" id="CHEBI:58278"/>
        <dbReference type="ChEBI" id="CHEBI:58359"/>
        <dbReference type="ChEBI" id="CHEBI:58475"/>
        <dbReference type="ChEBI" id="CHEBI:58525"/>
        <dbReference type="EC" id="4.3.2.10"/>
    </reaction>
</comment>
<feature type="active site" evidence="10 11">
    <location>
        <position position="182"/>
    </location>
</feature>
<dbReference type="EC" id="4.3.2.10" evidence="10"/>
<keyword evidence="14" id="KW-1185">Reference proteome</keyword>
<evidence type="ECO:0000256" key="2">
    <source>
        <dbReference type="ARBA" id="ARBA00011152"/>
    </source>
</evidence>
<dbReference type="UniPathway" id="UPA00031">
    <property type="reaction ID" value="UER00010"/>
</dbReference>
<dbReference type="AlphaFoldDB" id="A0A6C0GLC6"/>
<comment type="subcellular location">
    <subcellularLocation>
        <location evidence="10">Cytoplasm</location>
    </subcellularLocation>
</comment>
<keyword evidence="5 10" id="KW-0315">Glutamine amidotransferase</keyword>
<dbReference type="Pfam" id="PF00117">
    <property type="entry name" value="GATase"/>
    <property type="match status" value="1"/>
</dbReference>
<dbReference type="EMBL" id="CP048222">
    <property type="protein sequence ID" value="QHT68818.1"/>
    <property type="molecule type" value="Genomic_DNA"/>
</dbReference>
<dbReference type="Gene3D" id="3.40.50.880">
    <property type="match status" value="1"/>
</dbReference>
<dbReference type="SUPFAM" id="SSF52317">
    <property type="entry name" value="Class I glutamine amidotransferase-like"/>
    <property type="match status" value="1"/>
</dbReference>
<dbReference type="KEGG" id="rhoz:GXP67_20280"/>
<evidence type="ECO:0000256" key="6">
    <source>
        <dbReference type="ARBA" id="ARBA00023102"/>
    </source>
</evidence>
<dbReference type="PIRSF" id="PIRSF000495">
    <property type="entry name" value="Amidotransf_hisH"/>
    <property type="match status" value="1"/>
</dbReference>